<name>A0A4V6NNY1_9PSEU</name>
<keyword evidence="6" id="KW-1185">Reference proteome</keyword>
<dbReference type="Pfam" id="PF00291">
    <property type="entry name" value="PALP"/>
    <property type="match status" value="1"/>
</dbReference>
<protein>
    <submittedName>
        <fullName evidence="5">Threonine dehydratase</fullName>
    </submittedName>
</protein>
<evidence type="ECO:0000313" key="5">
    <source>
        <dbReference type="EMBL" id="TCO59620.1"/>
    </source>
</evidence>
<dbReference type="Gene3D" id="3.40.50.1100">
    <property type="match status" value="2"/>
</dbReference>
<evidence type="ECO:0000256" key="3">
    <source>
        <dbReference type="ARBA" id="ARBA00023239"/>
    </source>
</evidence>
<evidence type="ECO:0000259" key="4">
    <source>
        <dbReference type="Pfam" id="PF00291"/>
    </source>
</evidence>
<dbReference type="PANTHER" id="PTHR48078:SF6">
    <property type="entry name" value="L-THREONINE DEHYDRATASE CATABOLIC TDCB"/>
    <property type="match status" value="1"/>
</dbReference>
<dbReference type="InterPro" id="IPR050147">
    <property type="entry name" value="Ser/Thr_Dehydratase"/>
</dbReference>
<sequence>MKVPTSDDVAAAADRIHGHVRRTPVIEVSPGTFGVDAPLVLKLELLQHSGSFKPRGIFNRALTQDVPAAGMVIASGGNAALALLHVGRQLGHPVEVFVPETGPAVKIAKLRRYGAPVHQVGRDFAEAVVACERRAAETGALLMHAYDQPAVVAGQGTVGLELEQQCPDVDTVLVACGGGGLVGGIAAWFDGRVRVVAVEAAGSPTLAAARAAGERVTISVGGVAADALGASQIGAIAWEIAQRAIDDVVVVPGEAILDARQRLWDELRICAEPGAAAPLAALIDGGYVPAANERVAVVVCGGNSDPATLT</sequence>
<dbReference type="Proteomes" id="UP000295680">
    <property type="component" value="Unassembled WGS sequence"/>
</dbReference>
<keyword evidence="2" id="KW-0663">Pyridoxal phosphate</keyword>
<proteinExistence type="predicted"/>
<organism evidence="5 6">
    <name type="scientific">Actinocrispum wychmicini</name>
    <dbReference type="NCBI Taxonomy" id="1213861"/>
    <lineage>
        <taxon>Bacteria</taxon>
        <taxon>Bacillati</taxon>
        <taxon>Actinomycetota</taxon>
        <taxon>Actinomycetes</taxon>
        <taxon>Pseudonocardiales</taxon>
        <taxon>Pseudonocardiaceae</taxon>
        <taxon>Actinocrispum</taxon>
    </lineage>
</organism>
<dbReference type="GO" id="GO:0006567">
    <property type="term" value="P:L-threonine catabolic process"/>
    <property type="evidence" value="ECO:0007669"/>
    <property type="project" value="TreeGrafter"/>
</dbReference>
<dbReference type="OrthoDB" id="4408011at2"/>
<keyword evidence="3" id="KW-0456">Lyase</keyword>
<dbReference type="RefSeq" id="WP_132117656.1">
    <property type="nucleotide sequence ID" value="NZ_SLWS01000004.1"/>
</dbReference>
<dbReference type="GO" id="GO:0003941">
    <property type="term" value="F:L-serine ammonia-lyase activity"/>
    <property type="evidence" value="ECO:0007669"/>
    <property type="project" value="TreeGrafter"/>
</dbReference>
<dbReference type="PANTHER" id="PTHR48078">
    <property type="entry name" value="THREONINE DEHYDRATASE, MITOCHONDRIAL-RELATED"/>
    <property type="match status" value="1"/>
</dbReference>
<dbReference type="AlphaFoldDB" id="A0A4V6NNY1"/>
<reference evidence="5 6" key="1">
    <citation type="submission" date="2019-03" db="EMBL/GenBank/DDBJ databases">
        <title>Genomic Encyclopedia of Type Strains, Phase IV (KMG-IV): sequencing the most valuable type-strain genomes for metagenomic binning, comparative biology and taxonomic classification.</title>
        <authorList>
            <person name="Goeker M."/>
        </authorList>
    </citation>
    <scope>NUCLEOTIDE SEQUENCE [LARGE SCALE GENOMIC DNA]</scope>
    <source>
        <strain evidence="5 6">DSM 45934</strain>
    </source>
</reference>
<evidence type="ECO:0000313" key="6">
    <source>
        <dbReference type="Proteomes" id="UP000295680"/>
    </source>
</evidence>
<dbReference type="InterPro" id="IPR001926">
    <property type="entry name" value="TrpB-like_PALP"/>
</dbReference>
<dbReference type="GO" id="GO:0006565">
    <property type="term" value="P:L-serine catabolic process"/>
    <property type="evidence" value="ECO:0007669"/>
    <property type="project" value="TreeGrafter"/>
</dbReference>
<evidence type="ECO:0000256" key="2">
    <source>
        <dbReference type="ARBA" id="ARBA00022898"/>
    </source>
</evidence>
<dbReference type="NCBIfam" id="NF006094">
    <property type="entry name" value="PRK08246.1"/>
    <property type="match status" value="1"/>
</dbReference>
<evidence type="ECO:0000256" key="1">
    <source>
        <dbReference type="ARBA" id="ARBA00001933"/>
    </source>
</evidence>
<dbReference type="EMBL" id="SLWS01000004">
    <property type="protein sequence ID" value="TCO59620.1"/>
    <property type="molecule type" value="Genomic_DNA"/>
</dbReference>
<gene>
    <name evidence="5" type="ORF">EV192_104463</name>
</gene>
<dbReference type="GO" id="GO:0004794">
    <property type="term" value="F:threonine deaminase activity"/>
    <property type="evidence" value="ECO:0007669"/>
    <property type="project" value="TreeGrafter"/>
</dbReference>
<accession>A0A4V6NNY1</accession>
<dbReference type="InterPro" id="IPR036052">
    <property type="entry name" value="TrpB-like_PALP_sf"/>
</dbReference>
<dbReference type="GO" id="GO:0009097">
    <property type="term" value="P:isoleucine biosynthetic process"/>
    <property type="evidence" value="ECO:0007669"/>
    <property type="project" value="TreeGrafter"/>
</dbReference>
<feature type="domain" description="Tryptophan synthase beta chain-like PALP" evidence="4">
    <location>
        <begin position="18"/>
        <end position="301"/>
    </location>
</feature>
<dbReference type="SUPFAM" id="SSF53686">
    <property type="entry name" value="Tryptophan synthase beta subunit-like PLP-dependent enzymes"/>
    <property type="match status" value="1"/>
</dbReference>
<comment type="cofactor">
    <cofactor evidence="1">
        <name>pyridoxal 5'-phosphate</name>
        <dbReference type="ChEBI" id="CHEBI:597326"/>
    </cofactor>
</comment>
<comment type="caution">
    <text evidence="5">The sequence shown here is derived from an EMBL/GenBank/DDBJ whole genome shotgun (WGS) entry which is preliminary data.</text>
</comment>